<evidence type="ECO:0000256" key="10">
    <source>
        <dbReference type="ARBA" id="ARBA00023034"/>
    </source>
</evidence>
<evidence type="ECO:0000256" key="1">
    <source>
        <dbReference type="ARBA" id="ARBA00004395"/>
    </source>
</evidence>
<dbReference type="GO" id="GO:0005524">
    <property type="term" value="F:ATP binding"/>
    <property type="evidence" value="ECO:0007669"/>
    <property type="project" value="UniProtKB-UniRule"/>
</dbReference>
<evidence type="ECO:0000256" key="17">
    <source>
        <dbReference type="SAM" id="MobiDB-lite"/>
    </source>
</evidence>
<evidence type="ECO:0000313" key="19">
    <source>
        <dbReference type="EMBL" id="KAF7496147.1"/>
    </source>
</evidence>
<feature type="region of interest" description="Disordered" evidence="17">
    <location>
        <begin position="552"/>
        <end position="611"/>
    </location>
</feature>
<dbReference type="OrthoDB" id="5337378at2759"/>
<dbReference type="GO" id="GO:0110031">
    <property type="term" value="P:negative regulation of G2/MI transition of meiotic cell cycle"/>
    <property type="evidence" value="ECO:0007669"/>
    <property type="project" value="TreeGrafter"/>
</dbReference>
<dbReference type="PANTHER" id="PTHR11042">
    <property type="entry name" value="EUKARYOTIC TRANSLATION INITIATION FACTOR 2-ALPHA KINASE EIF2-ALPHA KINASE -RELATED"/>
    <property type="match status" value="1"/>
</dbReference>
<evidence type="ECO:0000259" key="18">
    <source>
        <dbReference type="PROSITE" id="PS50011"/>
    </source>
</evidence>
<evidence type="ECO:0000256" key="5">
    <source>
        <dbReference type="ARBA" id="ARBA00022723"/>
    </source>
</evidence>
<dbReference type="InterPro" id="IPR017441">
    <property type="entry name" value="Protein_kinase_ATP_BS"/>
</dbReference>
<evidence type="ECO:0000256" key="15">
    <source>
        <dbReference type="ARBA" id="ARBA00048679"/>
    </source>
</evidence>
<dbReference type="PROSITE" id="PS00107">
    <property type="entry name" value="PROTEIN_KINASE_ATP"/>
    <property type="match status" value="1"/>
</dbReference>
<keyword evidence="3" id="KW-0723">Serine/threonine-protein kinase</keyword>
<dbReference type="SUPFAM" id="SSF56112">
    <property type="entry name" value="Protein kinase-like (PK-like)"/>
    <property type="match status" value="1"/>
</dbReference>
<dbReference type="PROSITE" id="PS00108">
    <property type="entry name" value="PROTEIN_KINASE_ST"/>
    <property type="match status" value="1"/>
</dbReference>
<dbReference type="Proteomes" id="UP000070412">
    <property type="component" value="Unassembled WGS sequence"/>
</dbReference>
<evidence type="ECO:0000256" key="11">
    <source>
        <dbReference type="ARBA" id="ARBA00023136"/>
    </source>
</evidence>
<comment type="catalytic activity">
    <reaction evidence="15">
        <text>L-seryl-[protein] + ATP = O-phospho-L-seryl-[protein] + ADP + H(+)</text>
        <dbReference type="Rhea" id="RHEA:17989"/>
        <dbReference type="Rhea" id="RHEA-COMP:9863"/>
        <dbReference type="Rhea" id="RHEA-COMP:11604"/>
        <dbReference type="ChEBI" id="CHEBI:15378"/>
        <dbReference type="ChEBI" id="CHEBI:29999"/>
        <dbReference type="ChEBI" id="CHEBI:30616"/>
        <dbReference type="ChEBI" id="CHEBI:83421"/>
        <dbReference type="ChEBI" id="CHEBI:456216"/>
        <dbReference type="EC" id="2.7.11.1"/>
    </reaction>
</comment>
<evidence type="ECO:0000256" key="12">
    <source>
        <dbReference type="ARBA" id="ARBA00023306"/>
    </source>
</evidence>
<evidence type="ECO:0000256" key="2">
    <source>
        <dbReference type="ARBA" id="ARBA00012513"/>
    </source>
</evidence>
<evidence type="ECO:0000256" key="4">
    <source>
        <dbReference type="ARBA" id="ARBA00022679"/>
    </source>
</evidence>
<feature type="compositionally biased region" description="Low complexity" evidence="17">
    <location>
        <begin position="569"/>
        <end position="584"/>
    </location>
</feature>
<dbReference type="FunFam" id="1.10.510.10:FF:000315">
    <property type="entry name" value="membrane-associated tyrosine- and threonine-specific cdc2-inhibitory kinase"/>
    <property type="match status" value="1"/>
</dbReference>
<reference evidence="19" key="2">
    <citation type="submission" date="2020-01" db="EMBL/GenBank/DDBJ databases">
        <authorList>
            <person name="Korhonen P.K.K."/>
            <person name="Guangxu M.G."/>
            <person name="Wang T.W."/>
            <person name="Stroehlein A.J.S."/>
            <person name="Young N.D."/>
            <person name="Ang C.-S.A."/>
            <person name="Fernando D.W.F."/>
            <person name="Lu H.L."/>
            <person name="Taylor S.T."/>
            <person name="Ehtesham M.E.M."/>
            <person name="Najaraj S.H.N."/>
            <person name="Harsha G.H.G."/>
            <person name="Madugundu A.M."/>
            <person name="Renuse S.R."/>
            <person name="Holt D.H."/>
            <person name="Pandey A.P."/>
            <person name="Papenfuss A.P."/>
            <person name="Gasser R.B.G."/>
            <person name="Fischer K.F."/>
        </authorList>
    </citation>
    <scope>NUCLEOTIDE SEQUENCE</scope>
    <source>
        <strain evidence="19">SSS_KF_BRIS2020</strain>
    </source>
</reference>
<dbReference type="AlphaFoldDB" id="A0A834RHX2"/>
<dbReference type="EMBL" id="WVUK01000037">
    <property type="protein sequence ID" value="KAF7496147.1"/>
    <property type="molecule type" value="Genomic_DNA"/>
</dbReference>
<protein>
    <recommendedName>
        <fullName evidence="2">non-specific serine/threonine protein kinase</fullName>
        <ecNumber evidence="2">2.7.11.1</ecNumber>
    </recommendedName>
</protein>
<evidence type="ECO:0000256" key="6">
    <source>
        <dbReference type="ARBA" id="ARBA00022741"/>
    </source>
</evidence>
<keyword evidence="12" id="KW-0131">Cell cycle</keyword>
<feature type="region of interest" description="Disordered" evidence="17">
    <location>
        <begin position="26"/>
        <end position="46"/>
    </location>
</feature>
<keyword evidence="21" id="KW-1185">Reference proteome</keyword>
<keyword evidence="5" id="KW-0479">Metal-binding</keyword>
<dbReference type="GO" id="GO:0046872">
    <property type="term" value="F:metal ion binding"/>
    <property type="evidence" value="ECO:0007669"/>
    <property type="project" value="UniProtKB-KW"/>
</dbReference>
<feature type="compositionally biased region" description="Low complexity" evidence="17">
    <location>
        <begin position="597"/>
        <end position="611"/>
    </location>
</feature>
<dbReference type="SMART" id="SM00220">
    <property type="entry name" value="S_TKc"/>
    <property type="match status" value="1"/>
</dbReference>
<keyword evidence="11" id="KW-0472">Membrane</keyword>
<proteinExistence type="inferred from homology"/>
<evidence type="ECO:0000256" key="14">
    <source>
        <dbReference type="ARBA" id="ARBA00047899"/>
    </source>
</evidence>
<evidence type="ECO:0000313" key="20">
    <source>
        <dbReference type="EnsemblMetazoa" id="KAF7496147.1"/>
    </source>
</evidence>
<dbReference type="Pfam" id="PF00069">
    <property type="entry name" value="Pkinase"/>
    <property type="match status" value="1"/>
</dbReference>
<accession>A0A834RHX2</accession>
<dbReference type="Gene3D" id="3.30.200.20">
    <property type="entry name" value="Phosphorylase Kinase, domain 1"/>
    <property type="match status" value="1"/>
</dbReference>
<reference evidence="20" key="3">
    <citation type="submission" date="2022-06" db="UniProtKB">
        <authorList>
            <consortium name="EnsemblMetazoa"/>
        </authorList>
    </citation>
    <scope>IDENTIFICATION</scope>
</reference>
<evidence type="ECO:0000256" key="16">
    <source>
        <dbReference type="PROSITE-ProRule" id="PRU10141"/>
    </source>
</evidence>
<keyword evidence="7 19" id="KW-0418">Kinase</keyword>
<gene>
    <name evidence="19" type="ORF">SSS_3954</name>
</gene>
<keyword evidence="8 16" id="KW-0067">ATP-binding</keyword>
<dbReference type="Gene3D" id="1.10.510.10">
    <property type="entry name" value="Transferase(Phosphotransferase) domain 1"/>
    <property type="match status" value="1"/>
</dbReference>
<evidence type="ECO:0000256" key="9">
    <source>
        <dbReference type="ARBA" id="ARBA00022842"/>
    </source>
</evidence>
<dbReference type="GO" id="GO:0000139">
    <property type="term" value="C:Golgi membrane"/>
    <property type="evidence" value="ECO:0007669"/>
    <property type="project" value="UniProtKB-SubCell"/>
</dbReference>
<comment type="subcellular location">
    <subcellularLocation>
        <location evidence="1">Golgi apparatus membrane</location>
        <topology evidence="1">Peripheral membrane protein</topology>
    </subcellularLocation>
</comment>
<comment type="catalytic activity">
    <reaction evidence="14">
        <text>L-threonyl-[protein] + ATP = O-phospho-L-threonyl-[protein] + ADP + H(+)</text>
        <dbReference type="Rhea" id="RHEA:46608"/>
        <dbReference type="Rhea" id="RHEA-COMP:11060"/>
        <dbReference type="Rhea" id="RHEA-COMP:11605"/>
        <dbReference type="ChEBI" id="CHEBI:15378"/>
        <dbReference type="ChEBI" id="CHEBI:30013"/>
        <dbReference type="ChEBI" id="CHEBI:30616"/>
        <dbReference type="ChEBI" id="CHEBI:61977"/>
        <dbReference type="ChEBI" id="CHEBI:456216"/>
        <dbReference type="EC" id="2.7.11.1"/>
    </reaction>
</comment>
<organism evidence="19">
    <name type="scientific">Sarcoptes scabiei</name>
    <name type="common">Itch mite</name>
    <name type="synonym">Acarus scabiei</name>
    <dbReference type="NCBI Taxonomy" id="52283"/>
    <lineage>
        <taxon>Eukaryota</taxon>
        <taxon>Metazoa</taxon>
        <taxon>Ecdysozoa</taxon>
        <taxon>Arthropoda</taxon>
        <taxon>Chelicerata</taxon>
        <taxon>Arachnida</taxon>
        <taxon>Acari</taxon>
        <taxon>Acariformes</taxon>
        <taxon>Sarcoptiformes</taxon>
        <taxon>Astigmata</taxon>
        <taxon>Psoroptidia</taxon>
        <taxon>Sarcoptoidea</taxon>
        <taxon>Sarcoptidae</taxon>
        <taxon>Sarcoptinae</taxon>
        <taxon>Sarcoptes</taxon>
    </lineage>
</organism>
<keyword evidence="9" id="KW-0460">Magnesium</keyword>
<dbReference type="InterPro" id="IPR008271">
    <property type="entry name" value="Ser/Thr_kinase_AS"/>
</dbReference>
<dbReference type="GO" id="GO:0051321">
    <property type="term" value="P:meiotic cell cycle"/>
    <property type="evidence" value="ECO:0007669"/>
    <property type="project" value="TreeGrafter"/>
</dbReference>
<dbReference type="GO" id="GO:0005634">
    <property type="term" value="C:nucleus"/>
    <property type="evidence" value="ECO:0007669"/>
    <property type="project" value="TreeGrafter"/>
</dbReference>
<sequence>MSSTEPTSRPKPQFFNEFNYFATKKERYSSTPKPQLPPRPPSKSISQYSRLSFTLNHSHQNQKAQTISFKFKDPPQLSPLYDHRSKESYLKQCFVIEEKIGSGSFGDVFKVKNRLNNQYSAVKVSREKFKGKIDREEKINEVSKHEQLPNHDHLVEFYCAWEEKQRLYIETELCSGTLLRLAEDNHDIPETVVWAYLVDILKAIDHLHSNNLIHLDIKPENIFISRDGICKLGDFGLIFDMNNEHMKEAMEGDPKYLAGEVMQGIFTKSADIFSLGISILEIACDLDLPSRGQAWHILRSGKIPEYIFKNRHEDLRTIIRMMLNPDYKNRPTAKELLNHSIIKKYERRRRCEIGKKKLSRFINDSVLSINRLATESNSFSKIVWMVLKNLIKIVNTPLKFVWSYMWPSTNHDDFLQNYFKSNSNNQIPCNGLDGYENSKHLRSSSSSSPISNYNRTYLSNYLDQYSDDEDNDQRMLSNYSFDLTSSDEEYFGHNLSTRNLCSTVNRNPQSAKLLSAKLSPLDPTSINDNINAFQNESFKNVIQRLTFDEFSSDEMEMSETEEDVESHHSSISSNSIDSSSPISSRLILNQHSERSSSQRNFSSSLSSSNGLVSCKNQSLRMMNNVSRKNLLKTFDEIEEQ</sequence>
<dbReference type="GO" id="GO:0004674">
    <property type="term" value="F:protein serine/threonine kinase activity"/>
    <property type="evidence" value="ECO:0007669"/>
    <property type="project" value="UniProtKB-KW"/>
</dbReference>
<name>A0A834RHX2_SARSC</name>
<feature type="compositionally biased region" description="Acidic residues" evidence="17">
    <location>
        <begin position="552"/>
        <end position="564"/>
    </location>
</feature>
<dbReference type="InterPro" id="IPR011009">
    <property type="entry name" value="Kinase-like_dom_sf"/>
</dbReference>
<evidence type="ECO:0000256" key="13">
    <source>
        <dbReference type="ARBA" id="ARBA00037982"/>
    </source>
</evidence>
<keyword evidence="10" id="KW-0333">Golgi apparatus</keyword>
<dbReference type="InterPro" id="IPR000719">
    <property type="entry name" value="Prot_kinase_dom"/>
</dbReference>
<keyword evidence="4" id="KW-0808">Transferase</keyword>
<keyword evidence="6 16" id="KW-0547">Nucleotide-binding</keyword>
<feature type="domain" description="Protein kinase" evidence="18">
    <location>
        <begin position="94"/>
        <end position="342"/>
    </location>
</feature>
<feature type="binding site" evidence="16">
    <location>
        <position position="123"/>
    </location>
    <ligand>
        <name>ATP</name>
        <dbReference type="ChEBI" id="CHEBI:30616"/>
    </ligand>
</feature>
<dbReference type="EC" id="2.7.11.1" evidence="2"/>
<evidence type="ECO:0000313" key="21">
    <source>
        <dbReference type="Proteomes" id="UP000070412"/>
    </source>
</evidence>
<dbReference type="EnsemblMetazoa" id="SSS_3954s_mrna">
    <property type="protein sequence ID" value="KAF7496147.1"/>
    <property type="gene ID" value="SSS_3954"/>
</dbReference>
<dbReference type="PROSITE" id="PS50011">
    <property type="entry name" value="PROTEIN_KINASE_DOM"/>
    <property type="match status" value="1"/>
</dbReference>
<evidence type="ECO:0000256" key="8">
    <source>
        <dbReference type="ARBA" id="ARBA00022840"/>
    </source>
</evidence>
<dbReference type="PANTHER" id="PTHR11042:SF183">
    <property type="entry name" value="MEMBRANE-ASSOCIATED TYROSINE- AND THREONINE-SPECIFIC CDC2-INHIBITORY KINASE"/>
    <property type="match status" value="1"/>
</dbReference>
<dbReference type="InterPro" id="IPR050339">
    <property type="entry name" value="CC_SR_Kinase"/>
</dbReference>
<evidence type="ECO:0000256" key="3">
    <source>
        <dbReference type="ARBA" id="ARBA00022527"/>
    </source>
</evidence>
<reference evidence="21" key="1">
    <citation type="journal article" date="2020" name="PLoS Negl. Trop. Dis.">
        <title>High-quality nuclear genome for Sarcoptes scabiei-A critical resource for a neglected parasite.</title>
        <authorList>
            <person name="Korhonen P.K."/>
            <person name="Gasser R.B."/>
            <person name="Ma G."/>
            <person name="Wang T."/>
            <person name="Stroehlein A.J."/>
            <person name="Young N.D."/>
            <person name="Ang C.S."/>
            <person name="Fernando D.D."/>
            <person name="Lu H.C."/>
            <person name="Taylor S."/>
            <person name="Reynolds S.L."/>
            <person name="Mofiz E."/>
            <person name="Najaraj S.H."/>
            <person name="Gowda H."/>
            <person name="Madugundu A."/>
            <person name="Renuse S."/>
            <person name="Holt D."/>
            <person name="Pandey A."/>
            <person name="Papenfuss A.T."/>
            <person name="Fischer K."/>
        </authorList>
    </citation>
    <scope>NUCLEOTIDE SEQUENCE [LARGE SCALE GENOMIC DNA]</scope>
</reference>
<evidence type="ECO:0000256" key="7">
    <source>
        <dbReference type="ARBA" id="ARBA00022777"/>
    </source>
</evidence>
<comment type="similarity">
    <text evidence="13">Belongs to the protein kinase superfamily. Ser/Thr protein kinase family. GCN2 subfamily.</text>
</comment>